<dbReference type="GO" id="GO:0061503">
    <property type="term" value="F:tRNA threonylcarbamoyladenosine dehydratase"/>
    <property type="evidence" value="ECO:0007669"/>
    <property type="project" value="TreeGrafter"/>
</dbReference>
<dbReference type="PATRIC" id="fig|361041.3.peg.3274"/>
<dbReference type="Proteomes" id="UP000033514">
    <property type="component" value="Unassembled WGS sequence"/>
</dbReference>
<dbReference type="InterPro" id="IPR045886">
    <property type="entry name" value="ThiF/MoeB/HesA"/>
</dbReference>
<organism evidence="2 3">
    <name type="scientific">Devosia soli</name>
    <dbReference type="NCBI Taxonomy" id="361041"/>
    <lineage>
        <taxon>Bacteria</taxon>
        <taxon>Pseudomonadati</taxon>
        <taxon>Pseudomonadota</taxon>
        <taxon>Alphaproteobacteria</taxon>
        <taxon>Hyphomicrobiales</taxon>
        <taxon>Devosiaceae</taxon>
        <taxon>Devosia</taxon>
    </lineage>
</organism>
<sequence>MSWWISDPDRGLAERREVARLEQSSDWLQNVRWRLDGLKLLLDFDIVEGESRWRLVMHYPDFFPSIPPLLFNADGERLSGHQYGLSGELCLEYRPDNWQLDWTGAMMIASAHRLLLGESAEFAGQGVPSAHAVSEGQRLRGSYLRLVIPEEPLRLIQAMDNGHVEPIEIDEHYYGEAAVAHLTALGPDEARIWHRNKPVSTASKYKGLAIRVPRGIKFPGPIIKETLEVALKAAGLTTDYPAWPPANYMLVDDTTAWLAMVYRKADGGVQDYGYATFVIDSDQQRLPTANAALADKRIALIGCGSLGSRTAAMLVRSGARKLELFDDDILSPGNLVRNELDWRAVGAHKAKALRARLLEIAPDAKITVQIVNLGGQESSEWTATALETLSNCDLIIDATADATVFGLASAAARFKGRPMVWGEVFEGGIGGIIARSRPGHDPSPDLARRQILKWCEDKGVEWELPSRQVEYGIMRADQAPLIADDADVSVMAGHLARLAIDTLRGGGSQFPAPAYAVGLGEGWIFAAPFDTHPITYIGTEGWDAGSSPDEVKLTELVTLLFPLQADDADRPV</sequence>
<proteinExistence type="predicted"/>
<keyword evidence="3" id="KW-1185">Reference proteome</keyword>
<dbReference type="GO" id="GO:0061504">
    <property type="term" value="P:cyclic threonylcarbamoyladenosine biosynthetic process"/>
    <property type="evidence" value="ECO:0007669"/>
    <property type="project" value="TreeGrafter"/>
</dbReference>
<dbReference type="SUPFAM" id="SSF54495">
    <property type="entry name" value="UBC-like"/>
    <property type="match status" value="1"/>
</dbReference>
<dbReference type="STRING" id="361041.VW35_19280"/>
<dbReference type="InterPro" id="IPR035985">
    <property type="entry name" value="Ubiquitin-activating_enz"/>
</dbReference>
<reference evidence="2 3" key="1">
    <citation type="submission" date="2015-03" db="EMBL/GenBank/DDBJ databases">
        <authorList>
            <person name="Hassan Y.I."/>
            <person name="Lepp D."/>
            <person name="Zhou T."/>
        </authorList>
    </citation>
    <scope>NUCLEOTIDE SEQUENCE [LARGE SCALE GENOMIC DNA]</scope>
    <source>
        <strain evidence="2 3">GH2-10</strain>
    </source>
</reference>
<protein>
    <recommendedName>
        <fullName evidence="1">THIF-type NAD/FAD binding fold domain-containing protein</fullName>
    </recommendedName>
</protein>
<evidence type="ECO:0000313" key="2">
    <source>
        <dbReference type="EMBL" id="KKB75898.1"/>
    </source>
</evidence>
<dbReference type="OrthoDB" id="7516877at2"/>
<dbReference type="InterPro" id="IPR000594">
    <property type="entry name" value="ThiF_NAD_FAD-bd"/>
</dbReference>
<dbReference type="RefSeq" id="WP_046144715.1">
    <property type="nucleotide sequence ID" value="NZ_LAJG01000048.1"/>
</dbReference>
<dbReference type="SUPFAM" id="SSF69572">
    <property type="entry name" value="Activating enzymes of the ubiquitin-like proteins"/>
    <property type="match status" value="1"/>
</dbReference>
<dbReference type="Gene3D" id="3.40.50.720">
    <property type="entry name" value="NAD(P)-binding Rossmann-like Domain"/>
    <property type="match status" value="1"/>
</dbReference>
<dbReference type="AlphaFoldDB" id="A0A0F5L0J4"/>
<feature type="domain" description="THIF-type NAD/FAD binding fold" evidence="1">
    <location>
        <begin position="292"/>
        <end position="433"/>
    </location>
</feature>
<dbReference type="PANTHER" id="PTHR43267">
    <property type="entry name" value="TRNA THREONYLCARBAMOYLADENOSINE DEHYDRATASE"/>
    <property type="match status" value="1"/>
</dbReference>
<dbReference type="InterPro" id="IPR016135">
    <property type="entry name" value="UBQ-conjugating_enzyme/RWD"/>
</dbReference>
<gene>
    <name evidence="2" type="ORF">VW35_19280</name>
</gene>
<evidence type="ECO:0000313" key="3">
    <source>
        <dbReference type="Proteomes" id="UP000033514"/>
    </source>
</evidence>
<name>A0A0F5L0J4_9HYPH</name>
<dbReference type="Pfam" id="PF00899">
    <property type="entry name" value="ThiF"/>
    <property type="match status" value="1"/>
</dbReference>
<dbReference type="CDD" id="cd01483">
    <property type="entry name" value="E1_enzyme_family"/>
    <property type="match status" value="1"/>
</dbReference>
<accession>A0A0F5L0J4</accession>
<dbReference type="EMBL" id="LAJG01000048">
    <property type="protein sequence ID" value="KKB75898.1"/>
    <property type="molecule type" value="Genomic_DNA"/>
</dbReference>
<dbReference type="GO" id="GO:0008641">
    <property type="term" value="F:ubiquitin-like modifier activating enzyme activity"/>
    <property type="evidence" value="ECO:0007669"/>
    <property type="project" value="InterPro"/>
</dbReference>
<evidence type="ECO:0000259" key="1">
    <source>
        <dbReference type="Pfam" id="PF00899"/>
    </source>
</evidence>
<dbReference type="PANTHER" id="PTHR43267:SF1">
    <property type="entry name" value="TRNA THREONYLCARBAMOYLADENOSINE DEHYDRATASE"/>
    <property type="match status" value="1"/>
</dbReference>
<comment type="caution">
    <text evidence="2">The sequence shown here is derived from an EMBL/GenBank/DDBJ whole genome shotgun (WGS) entry which is preliminary data.</text>
</comment>